<accession>A0A0B7BLL0</accession>
<name>A0A0B7BLL0_9EUPU</name>
<dbReference type="PROSITE" id="PS50104">
    <property type="entry name" value="TIR"/>
    <property type="match status" value="1"/>
</dbReference>
<evidence type="ECO:0000259" key="6">
    <source>
        <dbReference type="PROSITE" id="PS50104"/>
    </source>
</evidence>
<dbReference type="GO" id="GO:0038023">
    <property type="term" value="F:signaling receptor activity"/>
    <property type="evidence" value="ECO:0007669"/>
    <property type="project" value="TreeGrafter"/>
</dbReference>
<dbReference type="SMART" id="SM00255">
    <property type="entry name" value="TIR"/>
    <property type="match status" value="1"/>
</dbReference>
<dbReference type="GO" id="GO:0005886">
    <property type="term" value="C:plasma membrane"/>
    <property type="evidence" value="ECO:0007669"/>
    <property type="project" value="TreeGrafter"/>
</dbReference>
<feature type="domain" description="TIR" evidence="6">
    <location>
        <begin position="18"/>
        <end position="160"/>
    </location>
</feature>
<sequence>MAYLKFMDKYVPDLKKEFKYDVFLCYDSEDYVYVTRTLNQELESRGLKLLIHARDFVAGEYITSNIIRAITESRKTLVVLTRNLLESTWCNYELQMATMESVYTGRQVLVFLLKESIPNKDLGVEILHHIRNNTYLPYPREDEGDKNIMKGFYDKLAHDLKRVVIIDQLKTNN</sequence>
<dbReference type="PANTHER" id="PTHR24365:SF541">
    <property type="entry name" value="PROTEIN TOLL-RELATED"/>
    <property type="match status" value="1"/>
</dbReference>
<dbReference type="AlphaFoldDB" id="A0A0B7BLL0"/>
<comment type="subcellular location">
    <subcellularLocation>
        <location evidence="1">Membrane</location>
    </subcellularLocation>
</comment>
<dbReference type="PANTHER" id="PTHR24365">
    <property type="entry name" value="TOLL-LIKE RECEPTOR"/>
    <property type="match status" value="1"/>
</dbReference>
<evidence type="ECO:0000313" key="7">
    <source>
        <dbReference type="EMBL" id="CEK93787.1"/>
    </source>
</evidence>
<evidence type="ECO:0000256" key="4">
    <source>
        <dbReference type="ARBA" id="ARBA00022989"/>
    </source>
</evidence>
<dbReference type="InterPro" id="IPR035897">
    <property type="entry name" value="Toll_tir_struct_dom_sf"/>
</dbReference>
<dbReference type="SUPFAM" id="SSF52200">
    <property type="entry name" value="Toll/Interleukin receptor TIR domain"/>
    <property type="match status" value="1"/>
</dbReference>
<dbReference type="Pfam" id="PF13676">
    <property type="entry name" value="TIR_2"/>
    <property type="match status" value="1"/>
</dbReference>
<evidence type="ECO:0000256" key="2">
    <source>
        <dbReference type="ARBA" id="ARBA00022692"/>
    </source>
</evidence>
<dbReference type="Gene3D" id="3.40.50.10140">
    <property type="entry name" value="Toll/interleukin-1 receptor homology (TIR) domain"/>
    <property type="match status" value="1"/>
</dbReference>
<feature type="non-terminal residue" evidence="7">
    <location>
        <position position="173"/>
    </location>
</feature>
<evidence type="ECO:0000256" key="5">
    <source>
        <dbReference type="ARBA" id="ARBA00023136"/>
    </source>
</evidence>
<evidence type="ECO:0000256" key="1">
    <source>
        <dbReference type="ARBA" id="ARBA00004370"/>
    </source>
</evidence>
<dbReference type="InterPro" id="IPR000157">
    <property type="entry name" value="TIR_dom"/>
</dbReference>
<gene>
    <name evidence="7" type="primary">ORF197270</name>
</gene>
<dbReference type="GO" id="GO:0007165">
    <property type="term" value="P:signal transduction"/>
    <property type="evidence" value="ECO:0007669"/>
    <property type="project" value="InterPro"/>
</dbReference>
<keyword evidence="2" id="KW-0812">Transmembrane</keyword>
<keyword evidence="4" id="KW-1133">Transmembrane helix</keyword>
<keyword evidence="3" id="KW-0732">Signal</keyword>
<dbReference type="EMBL" id="HACG01046922">
    <property type="protein sequence ID" value="CEK93787.1"/>
    <property type="molecule type" value="Transcribed_RNA"/>
</dbReference>
<evidence type="ECO:0000256" key="3">
    <source>
        <dbReference type="ARBA" id="ARBA00022729"/>
    </source>
</evidence>
<reference evidence="7" key="1">
    <citation type="submission" date="2014-12" db="EMBL/GenBank/DDBJ databases">
        <title>Insight into the proteome of Arion vulgaris.</title>
        <authorList>
            <person name="Aradska J."/>
            <person name="Bulat T."/>
            <person name="Smidak R."/>
            <person name="Sarate P."/>
            <person name="Gangsoo J."/>
            <person name="Sialana F."/>
            <person name="Bilban M."/>
            <person name="Lubec G."/>
        </authorList>
    </citation>
    <scope>NUCLEOTIDE SEQUENCE</scope>
    <source>
        <tissue evidence="7">Skin</tissue>
    </source>
</reference>
<keyword evidence="5" id="KW-0472">Membrane</keyword>
<protein>
    <recommendedName>
        <fullName evidence="6">TIR domain-containing protein</fullName>
    </recommendedName>
</protein>
<proteinExistence type="predicted"/>
<organism evidence="7">
    <name type="scientific">Arion vulgaris</name>
    <dbReference type="NCBI Taxonomy" id="1028688"/>
    <lineage>
        <taxon>Eukaryota</taxon>
        <taxon>Metazoa</taxon>
        <taxon>Spiralia</taxon>
        <taxon>Lophotrochozoa</taxon>
        <taxon>Mollusca</taxon>
        <taxon>Gastropoda</taxon>
        <taxon>Heterobranchia</taxon>
        <taxon>Euthyneura</taxon>
        <taxon>Panpulmonata</taxon>
        <taxon>Eupulmonata</taxon>
        <taxon>Stylommatophora</taxon>
        <taxon>Helicina</taxon>
        <taxon>Arionoidea</taxon>
        <taxon>Arionidae</taxon>
        <taxon>Arion</taxon>
    </lineage>
</organism>